<dbReference type="Proteomes" id="UP000222117">
    <property type="component" value="Segment"/>
</dbReference>
<dbReference type="EMBL" id="KT001919">
    <property type="protein sequence ID" value="AKU44621.1"/>
    <property type="molecule type" value="Genomic_DNA"/>
</dbReference>
<organism evidence="1 2">
    <name type="scientific">Klebsiella phage Miro</name>
    <dbReference type="NCBI Taxonomy" id="1675608"/>
    <lineage>
        <taxon>Viruses</taxon>
        <taxon>Duplodnaviria</taxon>
        <taxon>Heunggongvirae</taxon>
        <taxon>Uroviricota</taxon>
        <taxon>Caudoviricetes</taxon>
        <taxon>Pantevenvirales</taxon>
        <taxon>Straboviridae</taxon>
        <taxon>Slopekvirus</taxon>
        <taxon>Klebsiella virus Miro</taxon>
    </lineage>
</organism>
<protein>
    <submittedName>
        <fullName evidence="1">Head assembly protein</fullName>
    </submittedName>
</protein>
<reference evidence="1 2" key="1">
    <citation type="journal article" date="2015" name="Genome Announc.">
        <title>Complete Genome Sequence of Klebsiella pneumoniae Carbapenemase-Producing K. pneumoniae Myophage Miro.</title>
        <authorList>
            <person name="Mijalis E.M."/>
            <person name="Lessor L.E."/>
            <person name="Cahill J.L."/>
            <person name="Rasche E.S."/>
            <person name="Kuty Everett G.F."/>
        </authorList>
    </citation>
    <scope>NUCLEOTIDE SEQUENCE [LARGE SCALE GENOMIC DNA]</scope>
</reference>
<dbReference type="Pfam" id="PF11113">
    <property type="entry name" value="Phage_head_chap"/>
    <property type="match status" value="1"/>
</dbReference>
<proteinExistence type="predicted"/>
<gene>
    <name evidence="1" type="ORF">CPT_Miro37</name>
</gene>
<name>A0A0K1LPX3_9CAUD</name>
<evidence type="ECO:0000313" key="2">
    <source>
        <dbReference type="Proteomes" id="UP000222117"/>
    </source>
</evidence>
<dbReference type="InterPro" id="IPR021049">
    <property type="entry name" value="Phage_T4_Gp40"/>
</dbReference>
<sequence>MDIESKAKNYIDEAMKDVIQELLINDEKGVAHLVYIHKVFWDHGLKVEFSTPDEDKEALIPLVHDAIYAQIKELEKGSVVPKPKLTLWDVFKQKVYNFFMMFSNLV</sequence>
<evidence type="ECO:0000313" key="1">
    <source>
        <dbReference type="EMBL" id="AKU44621.1"/>
    </source>
</evidence>
<accession>A0A0K1LPX3</accession>